<evidence type="ECO:0000313" key="2">
    <source>
        <dbReference type="Proteomes" id="UP000277236"/>
    </source>
</evidence>
<evidence type="ECO:0000313" key="1">
    <source>
        <dbReference type="EMBL" id="RMQ41407.1"/>
    </source>
</evidence>
<sequence>MRWFQCSMVVKKFGSRCVREHVPANGHVIEVGALCVRRKLSVRVVFTSPQPASSQIAW</sequence>
<dbReference type="Proteomes" id="UP000277236">
    <property type="component" value="Unassembled WGS sequence"/>
</dbReference>
<feature type="non-terminal residue" evidence="1">
    <location>
        <position position="58"/>
    </location>
</feature>
<dbReference type="EMBL" id="RBRE01000088">
    <property type="protein sequence ID" value="RMQ41407.1"/>
    <property type="molecule type" value="Genomic_DNA"/>
</dbReference>
<dbReference type="AlphaFoldDB" id="A0A3M4LJ08"/>
<name>A0A3M4LJ08_PSECI</name>
<comment type="caution">
    <text evidence="1">The sequence shown here is derived from an EMBL/GenBank/DDBJ whole genome shotgun (WGS) entry which is preliminary data.</text>
</comment>
<proteinExistence type="predicted"/>
<accession>A0A3M4LJ08</accession>
<organism evidence="1 2">
    <name type="scientific">Pseudomonas cichorii</name>
    <dbReference type="NCBI Taxonomy" id="36746"/>
    <lineage>
        <taxon>Bacteria</taxon>
        <taxon>Pseudomonadati</taxon>
        <taxon>Pseudomonadota</taxon>
        <taxon>Gammaproteobacteria</taxon>
        <taxon>Pseudomonadales</taxon>
        <taxon>Pseudomonadaceae</taxon>
        <taxon>Pseudomonas</taxon>
    </lineage>
</organism>
<reference evidence="1 2" key="1">
    <citation type="submission" date="2018-08" db="EMBL/GenBank/DDBJ databases">
        <title>Recombination of ecologically and evolutionarily significant loci maintains genetic cohesion in the Pseudomonas syringae species complex.</title>
        <authorList>
            <person name="Dillon M."/>
            <person name="Thakur S."/>
            <person name="Almeida R.N.D."/>
            <person name="Weir B.S."/>
            <person name="Guttman D.S."/>
        </authorList>
    </citation>
    <scope>NUCLEOTIDE SEQUENCE [LARGE SCALE GENOMIC DNA]</scope>
    <source>
        <strain evidence="1 2">ICMP 3353</strain>
    </source>
</reference>
<gene>
    <name evidence="1" type="ORF">ALQ04_04488</name>
</gene>
<protein>
    <submittedName>
        <fullName evidence="1">Uncharacterized protein</fullName>
    </submittedName>
</protein>